<organism evidence="1 2">
    <name type="scientific">Streptomyces rhizosphaericus</name>
    <dbReference type="NCBI Taxonomy" id="114699"/>
    <lineage>
        <taxon>Bacteria</taxon>
        <taxon>Bacillati</taxon>
        <taxon>Actinomycetota</taxon>
        <taxon>Actinomycetes</taxon>
        <taxon>Kitasatosporales</taxon>
        <taxon>Streptomycetaceae</taxon>
        <taxon>Streptomyces</taxon>
        <taxon>Streptomyces violaceusniger group</taxon>
    </lineage>
</organism>
<dbReference type="Proteomes" id="UP001500418">
    <property type="component" value="Unassembled WGS sequence"/>
</dbReference>
<dbReference type="EMBL" id="BAAAID010000001">
    <property type="protein sequence ID" value="GAA0915303.1"/>
    <property type="molecule type" value="Genomic_DNA"/>
</dbReference>
<gene>
    <name evidence="1" type="ORF">GCM10009575_002430</name>
</gene>
<name>A0ABN1NRQ9_9ACTN</name>
<keyword evidence="2" id="KW-1185">Reference proteome</keyword>
<proteinExistence type="predicted"/>
<protein>
    <submittedName>
        <fullName evidence="1">Uncharacterized protein</fullName>
    </submittedName>
</protein>
<evidence type="ECO:0000313" key="1">
    <source>
        <dbReference type="EMBL" id="GAA0915303.1"/>
    </source>
</evidence>
<reference evidence="1 2" key="1">
    <citation type="journal article" date="2019" name="Int. J. Syst. Evol. Microbiol.">
        <title>The Global Catalogue of Microorganisms (GCM) 10K type strain sequencing project: providing services to taxonomists for standard genome sequencing and annotation.</title>
        <authorList>
            <consortium name="The Broad Institute Genomics Platform"/>
            <consortium name="The Broad Institute Genome Sequencing Center for Infectious Disease"/>
            <person name="Wu L."/>
            <person name="Ma J."/>
        </authorList>
    </citation>
    <scope>NUCLEOTIDE SEQUENCE [LARGE SCALE GENOMIC DNA]</scope>
    <source>
        <strain evidence="1 2">JCM 11444</strain>
    </source>
</reference>
<accession>A0ABN1NRQ9</accession>
<evidence type="ECO:0000313" key="2">
    <source>
        <dbReference type="Proteomes" id="UP001500418"/>
    </source>
</evidence>
<comment type="caution">
    <text evidence="1">The sequence shown here is derived from an EMBL/GenBank/DDBJ whole genome shotgun (WGS) entry which is preliminary data.</text>
</comment>
<sequence length="43" mass="4667">MAKSRARVDTEDGYIADYRAGKSVIEVSRLAAVLEAKGLVIDE</sequence>